<dbReference type="PANTHER" id="PTHR42933">
    <property type="entry name" value="SLR6095 PROTEIN"/>
    <property type="match status" value="1"/>
</dbReference>
<evidence type="ECO:0000256" key="3">
    <source>
        <dbReference type="ARBA" id="ARBA00022679"/>
    </source>
</evidence>
<dbReference type="InterPro" id="IPR002052">
    <property type="entry name" value="DNA_methylase_N6_adenine_CS"/>
</dbReference>
<evidence type="ECO:0000313" key="9">
    <source>
        <dbReference type="EMBL" id="MBG9354952.1"/>
    </source>
</evidence>
<evidence type="ECO:0000256" key="4">
    <source>
        <dbReference type="ARBA" id="ARBA00022691"/>
    </source>
</evidence>
<accession>A0ABS0LEA9</accession>
<dbReference type="SUPFAM" id="SSF53335">
    <property type="entry name" value="S-adenosyl-L-methionine-dependent methyltransferases"/>
    <property type="match status" value="1"/>
</dbReference>
<dbReference type="GO" id="GO:0032259">
    <property type="term" value="P:methylation"/>
    <property type="evidence" value="ECO:0007669"/>
    <property type="project" value="UniProtKB-KW"/>
</dbReference>
<sequence>MKESTRVSTDRLTSHVALIWNIAEILRGDYKEHEYGDVVLPFTVLTRLDSVLVDTKQAVLNIKATSVPSKIKELQYAKATGYPFWNTSNFTLKTLLDDTDNLEQNLSYYVQAFAPAARKVMEAYSFYNVIERLDKAGLLYQVLTEFTSSKVNLHPDVVSNDQMGYIFEELIRRFSELSNETAGEHFTPREVISLMVNLLFNPEEDINRLCADGAMASLYDPGVGTGGMLSIAAQHVEDLNDTARLEVYGQELNPQTYAVAKSDIMIKGERQERIYFGNSLTNDQTASLRFDYMLCNPPFGVNWKKYAAPIHEEAERKGFQGRFGAGTPRVSDGSFLFLQHMISKMKPYDPQDLVNAPGTRIGIVFNGSPLFTGGAGQGESEIRRWILENDWLEAIIALPGQMFYNTGILTYIWVLSNKKERRRKNKVQLIDATSYFQRMRKPLGEKRKELTPEHIADITRIYGDFRETEASKIFDTEDFAYHEVTVERPLRLSFQASSETLEALKGTKPFTDLATSRKRTEPARTEEIEAGKRVQTAIVATLEALDAEHMYLNRDVFTDLLRKGIKERGEKISIASLRKIVAELSTKNPSADICVDAKGNPEPDADLRDTEQIPLREDIEAYFQREVIPYAPDAWIDHAKTKIGYEIPFTRYFYKYEELGDPVETLAEIQALSASIQADIAKLFSEQVK</sequence>
<dbReference type="InterPro" id="IPR051537">
    <property type="entry name" value="DNA_Adenine_Mtase"/>
</dbReference>
<feature type="domain" description="N6 adenine-specific DNA methyltransferase N-terminal" evidence="8">
    <location>
        <begin position="19"/>
        <end position="146"/>
    </location>
</feature>
<feature type="domain" description="DNA methylase adenine-specific" evidence="7">
    <location>
        <begin position="159"/>
        <end position="469"/>
    </location>
</feature>
<dbReference type="Pfam" id="PF12161">
    <property type="entry name" value="HsdM_N"/>
    <property type="match status" value="1"/>
</dbReference>
<dbReference type="InterPro" id="IPR003356">
    <property type="entry name" value="DNA_methylase_A-5"/>
</dbReference>
<dbReference type="InterPro" id="IPR022749">
    <property type="entry name" value="D12N6_MeTrfase_N"/>
</dbReference>
<evidence type="ECO:0000259" key="7">
    <source>
        <dbReference type="Pfam" id="PF02384"/>
    </source>
</evidence>
<dbReference type="EMBL" id="JADQUG010000050">
    <property type="protein sequence ID" value="MBG9354952.1"/>
    <property type="molecule type" value="Genomic_DNA"/>
</dbReference>
<dbReference type="PROSITE" id="PS00092">
    <property type="entry name" value="N6_MTASE"/>
    <property type="match status" value="1"/>
</dbReference>
<evidence type="ECO:0000256" key="1">
    <source>
        <dbReference type="ARBA" id="ARBA00011900"/>
    </source>
</evidence>
<dbReference type="Gene3D" id="3.40.50.150">
    <property type="entry name" value="Vaccinia Virus protein VP39"/>
    <property type="match status" value="1"/>
</dbReference>
<keyword evidence="3" id="KW-0808">Transferase</keyword>
<dbReference type="Proteomes" id="UP000615580">
    <property type="component" value="Unassembled WGS sequence"/>
</dbReference>
<proteinExistence type="predicted"/>
<keyword evidence="5" id="KW-0680">Restriction system</keyword>
<dbReference type="EC" id="2.1.1.72" evidence="1"/>
<reference evidence="9 10" key="1">
    <citation type="journal article" date="2020" name="J. Clin. Microbiol.">
        <title>Assessing the Genetic Diversity of Austrian Corynebacterium diphtheriae Clinical Isolates, 2011-2019.</title>
        <authorList>
            <person name="Schaeffer J."/>
            <person name="Huhulescu S."/>
            <person name="Stoeger A."/>
            <person name="Allerberger F."/>
            <person name="Ruppitsch W."/>
        </authorList>
    </citation>
    <scope>NUCLEOTIDE SEQUENCE [LARGE SCALE GENOMIC DNA]</scope>
    <source>
        <strain evidence="9 10">04-17</strain>
    </source>
</reference>
<dbReference type="CDD" id="cd02440">
    <property type="entry name" value="AdoMet_MTases"/>
    <property type="match status" value="1"/>
</dbReference>
<evidence type="ECO:0000259" key="8">
    <source>
        <dbReference type="Pfam" id="PF12161"/>
    </source>
</evidence>
<evidence type="ECO:0000313" key="10">
    <source>
        <dbReference type="Proteomes" id="UP000615580"/>
    </source>
</evidence>
<dbReference type="PRINTS" id="PR00507">
    <property type="entry name" value="N12N6MTFRASE"/>
</dbReference>
<comment type="caution">
    <text evidence="9">The sequence shown here is derived from an EMBL/GenBank/DDBJ whole genome shotgun (WGS) entry which is preliminary data.</text>
</comment>
<dbReference type="InterPro" id="IPR029063">
    <property type="entry name" value="SAM-dependent_MTases_sf"/>
</dbReference>
<keyword evidence="10" id="KW-1185">Reference proteome</keyword>
<dbReference type="Pfam" id="PF02384">
    <property type="entry name" value="N6_Mtase"/>
    <property type="match status" value="1"/>
</dbReference>
<evidence type="ECO:0000256" key="5">
    <source>
        <dbReference type="ARBA" id="ARBA00022747"/>
    </source>
</evidence>
<keyword evidence="4" id="KW-0949">S-adenosyl-L-methionine</keyword>
<keyword evidence="2 9" id="KW-0489">Methyltransferase</keyword>
<protein>
    <recommendedName>
        <fullName evidence="1">site-specific DNA-methyltransferase (adenine-specific)</fullName>
        <ecNumber evidence="1">2.1.1.72</ecNumber>
    </recommendedName>
</protein>
<gene>
    <name evidence="9" type="ORF">I4J41_10335</name>
</gene>
<evidence type="ECO:0000256" key="2">
    <source>
        <dbReference type="ARBA" id="ARBA00022603"/>
    </source>
</evidence>
<dbReference type="PANTHER" id="PTHR42933:SF3">
    <property type="entry name" value="TYPE I RESTRICTION ENZYME MJAVIII METHYLASE SUBUNIT"/>
    <property type="match status" value="1"/>
</dbReference>
<comment type="catalytic activity">
    <reaction evidence="6">
        <text>a 2'-deoxyadenosine in DNA + S-adenosyl-L-methionine = an N(6)-methyl-2'-deoxyadenosine in DNA + S-adenosyl-L-homocysteine + H(+)</text>
        <dbReference type="Rhea" id="RHEA:15197"/>
        <dbReference type="Rhea" id="RHEA-COMP:12418"/>
        <dbReference type="Rhea" id="RHEA-COMP:12419"/>
        <dbReference type="ChEBI" id="CHEBI:15378"/>
        <dbReference type="ChEBI" id="CHEBI:57856"/>
        <dbReference type="ChEBI" id="CHEBI:59789"/>
        <dbReference type="ChEBI" id="CHEBI:90615"/>
        <dbReference type="ChEBI" id="CHEBI:90616"/>
        <dbReference type="EC" id="2.1.1.72"/>
    </reaction>
</comment>
<dbReference type="GO" id="GO:0008168">
    <property type="term" value="F:methyltransferase activity"/>
    <property type="evidence" value="ECO:0007669"/>
    <property type="project" value="UniProtKB-KW"/>
</dbReference>
<organism evidence="9 10">
    <name type="scientific">Corynebacterium belfantii</name>
    <dbReference type="NCBI Taxonomy" id="2014537"/>
    <lineage>
        <taxon>Bacteria</taxon>
        <taxon>Bacillati</taxon>
        <taxon>Actinomycetota</taxon>
        <taxon>Actinomycetes</taxon>
        <taxon>Mycobacteriales</taxon>
        <taxon>Corynebacteriaceae</taxon>
        <taxon>Corynebacterium</taxon>
    </lineage>
</organism>
<evidence type="ECO:0000256" key="6">
    <source>
        <dbReference type="ARBA" id="ARBA00047942"/>
    </source>
</evidence>
<name>A0ABS0LEA9_9CORY</name>